<protein>
    <submittedName>
        <fullName evidence="2">Uncharacterized protein</fullName>
    </submittedName>
</protein>
<dbReference type="AlphaFoldDB" id="D3ST81"/>
<dbReference type="EMBL" id="CP001932">
    <property type="protein sequence ID" value="ADD06948.1"/>
    <property type="molecule type" value="Genomic_DNA"/>
</dbReference>
<sequence>MTTRQRDLIDQIGRVLVVAVLVYVTSFAIAYLVAMFQMSIHPLLLLFLSIAIVAGGLGTYYYRHSEKSFL</sequence>
<reference evidence="4" key="1">
    <citation type="submission" date="2010-02" db="EMBL/GenBank/DDBJ databases">
        <title>Complete sequence of chromosome of Natrialba magadii ATCC 43099.</title>
        <authorList>
            <consortium name="US DOE Joint Genome Institute"/>
            <person name="Lucas S."/>
            <person name="Copeland A."/>
            <person name="Lapidus A."/>
            <person name="Cheng J.-F."/>
            <person name="Bruce D."/>
            <person name="Goodwin L."/>
            <person name="Pitluck S."/>
            <person name="Davenport K."/>
            <person name="Saunders E."/>
            <person name="Detter J.C."/>
            <person name="Han C."/>
            <person name="Tapia R."/>
            <person name="Land M."/>
            <person name="Hauser L."/>
            <person name="Kyrpides N."/>
            <person name="Mikhailova N."/>
            <person name="De Castro R.E."/>
            <person name="Maupin-Furlow J.A."/>
            <person name="Woyke T."/>
        </authorList>
    </citation>
    <scope>NUCLEOTIDE SEQUENCE [LARGE SCALE GENOMIC DNA]</scope>
    <source>
        <strain evidence="4">ATCC 43099 / DSM 3394 / CCM 3739 / CIP 104546 / IAM 13178 / JCM 8861 / NBRC 102185 / NCIMB 2190 / MS3</strain>
    </source>
</reference>
<dbReference type="KEGG" id="nmg:Nmag_3398"/>
<evidence type="ECO:0000256" key="1">
    <source>
        <dbReference type="SAM" id="Phobius"/>
    </source>
</evidence>
<gene>
    <name evidence="2" type="ordered locus">Nmag_3398</name>
    <name evidence="3" type="ORF">C500_13237</name>
</gene>
<dbReference type="STRING" id="547559.Nmag_3398"/>
<dbReference type="HOGENOM" id="CLU_2748290_0_0_2"/>
<dbReference type="Proteomes" id="UP000001879">
    <property type="component" value="Chromosome"/>
</dbReference>
<dbReference type="eggNOG" id="arCOG11197">
    <property type="taxonomic scope" value="Archaea"/>
</dbReference>
<evidence type="ECO:0000313" key="2">
    <source>
        <dbReference type="EMBL" id="ADD06948.1"/>
    </source>
</evidence>
<dbReference type="EMBL" id="AOHS01000041">
    <property type="protein sequence ID" value="ELY28428.1"/>
    <property type="molecule type" value="Genomic_DNA"/>
</dbReference>
<proteinExistence type="predicted"/>
<reference evidence="2" key="4">
    <citation type="submission" date="2016-09" db="EMBL/GenBank/DDBJ databases">
        <authorList>
            <person name="Pfeiffer F."/>
        </authorList>
    </citation>
    <scope>NUCLEOTIDE SEQUENCE</scope>
    <source>
        <strain evidence="2">ATCC 43099</strain>
    </source>
</reference>
<accession>D3ST81</accession>
<keyword evidence="1" id="KW-0812">Transmembrane</keyword>
<dbReference type="Proteomes" id="UP000011543">
    <property type="component" value="Unassembled WGS sequence"/>
</dbReference>
<evidence type="ECO:0000313" key="5">
    <source>
        <dbReference type="Proteomes" id="UP000011543"/>
    </source>
</evidence>
<reference evidence="3 5" key="3">
    <citation type="journal article" date="2014" name="PLoS Genet.">
        <title>Phylogenetically driven sequencing of extremely halophilic archaea reveals strategies for static and dynamic osmo-response.</title>
        <authorList>
            <person name="Becker E.A."/>
            <person name="Seitzer P.M."/>
            <person name="Tritt A."/>
            <person name="Larsen D."/>
            <person name="Krusor M."/>
            <person name="Yao A.I."/>
            <person name="Wu D."/>
            <person name="Madern D."/>
            <person name="Eisen J.A."/>
            <person name="Darling A.E."/>
            <person name="Facciotti M.T."/>
        </authorList>
    </citation>
    <scope>NUCLEOTIDE SEQUENCE [LARGE SCALE GENOMIC DNA]</scope>
    <source>
        <strain evidence="5">ATCC 43099 / DSM 3394 / CCM 3739 / CIP 104546 / IAM 13178 / JCM 8861 / NBRC 102185 / NCIMB 2190 / MS3</strain>
        <strain evidence="3">MS-3</strain>
    </source>
</reference>
<organism evidence="2 4">
    <name type="scientific">Natrialba magadii (strain ATCC 43099 / DSM 3394 / CCM 3739 / CIP 104546 / IAM 13178 / JCM 8861 / NBRC 102185 / NCIMB 2190 / MS3)</name>
    <name type="common">Natronobacterium magadii</name>
    <dbReference type="NCBI Taxonomy" id="547559"/>
    <lineage>
        <taxon>Archaea</taxon>
        <taxon>Methanobacteriati</taxon>
        <taxon>Methanobacteriota</taxon>
        <taxon>Stenosarchaea group</taxon>
        <taxon>Halobacteria</taxon>
        <taxon>Halobacteriales</taxon>
        <taxon>Natrialbaceae</taxon>
        <taxon>Natrialba</taxon>
    </lineage>
</organism>
<reference evidence="2 4" key="2">
    <citation type="journal article" date="2012" name="BMC Genomics">
        <title>A comparative genomics perspective on the genetic content of the alkaliphilic haloarchaeon Natrialba magadii ATCC 43099T.</title>
        <authorList>
            <person name="Siddaramappa S."/>
            <person name="Challacombe J.F."/>
            <person name="Decastro R.E."/>
            <person name="Pfeiffer F."/>
            <person name="Sastre D.E."/>
            <person name="Gimenez M.I."/>
            <person name="Paggi R.A."/>
            <person name="Detter J.C."/>
            <person name="Davenport K.W."/>
            <person name="Goodwin L.A."/>
            <person name="Kyrpides N."/>
            <person name="Tapia R."/>
            <person name="Pitluck S."/>
            <person name="Lucas S."/>
            <person name="Woyke T."/>
            <person name="Maupin-Furlow J.A."/>
        </authorList>
    </citation>
    <scope>NUCLEOTIDE SEQUENCE [LARGE SCALE GENOMIC DNA]</scope>
    <source>
        <strain evidence="2">ATCC 43099</strain>
        <strain evidence="4">ATCC 43099 / DSM 3394 / CCM 3739 / CIP 104546 / IAM 13178 / JCM 8861 / NBRC 102185 / NCIMB 2190 / MS3</strain>
    </source>
</reference>
<keyword evidence="1" id="KW-1133">Transmembrane helix</keyword>
<evidence type="ECO:0000313" key="3">
    <source>
        <dbReference type="EMBL" id="ELY28428.1"/>
    </source>
</evidence>
<keyword evidence="4" id="KW-1185">Reference proteome</keyword>
<keyword evidence="1" id="KW-0472">Membrane</keyword>
<dbReference type="PaxDb" id="547559-Nmag_3398"/>
<feature type="transmembrane region" description="Helical" evidence="1">
    <location>
        <begin position="40"/>
        <end position="62"/>
    </location>
</feature>
<feature type="transmembrane region" description="Helical" evidence="1">
    <location>
        <begin position="12"/>
        <end position="34"/>
    </location>
</feature>
<name>D3ST81_NATMM</name>
<evidence type="ECO:0000313" key="4">
    <source>
        <dbReference type="Proteomes" id="UP000001879"/>
    </source>
</evidence>